<sequence>MTKMTPIAQTNLQLYRQLIACQWSEKELNAARVAYEIAMKLFPCRFRGSGKHFVSHLVGTASVLAAVDLPPVLSLQVYCMLRTCRGIFLMEARVLQRVAGSSF</sequence>
<gene>
    <name evidence="1" type="ORF">BOW52_03300</name>
</gene>
<name>A0A1T2LBP7_9GAMM</name>
<dbReference type="Proteomes" id="UP000190198">
    <property type="component" value="Unassembled WGS sequence"/>
</dbReference>
<dbReference type="AlphaFoldDB" id="A0A1T2LBP7"/>
<comment type="caution">
    <text evidence="1">The sequence shown here is derived from an EMBL/GenBank/DDBJ whole genome shotgun (WGS) entry which is preliminary data.</text>
</comment>
<dbReference type="RefSeq" id="WP_078476430.1">
    <property type="nucleotide sequence ID" value="NZ_MPRK01000038.1"/>
</dbReference>
<evidence type="ECO:0000313" key="1">
    <source>
        <dbReference type="EMBL" id="OOZ42432.1"/>
    </source>
</evidence>
<dbReference type="EMBL" id="MPRK01000038">
    <property type="protein sequence ID" value="OOZ42432.1"/>
    <property type="molecule type" value="Genomic_DNA"/>
</dbReference>
<organism evidence="1 2">
    <name type="scientific">Solemya elarraichensis gill symbiont</name>
    <dbReference type="NCBI Taxonomy" id="1918949"/>
    <lineage>
        <taxon>Bacteria</taxon>
        <taxon>Pseudomonadati</taxon>
        <taxon>Pseudomonadota</taxon>
        <taxon>Gammaproteobacteria</taxon>
        <taxon>sulfur-oxidizing symbionts</taxon>
    </lineage>
</organism>
<dbReference type="OrthoDB" id="8079005at2"/>
<reference evidence="1 2" key="1">
    <citation type="submission" date="2016-11" db="EMBL/GenBank/DDBJ databases">
        <title>Mixed transmission modes and dynamic genome evolution in an obligate animal-bacterial symbiosis.</title>
        <authorList>
            <person name="Russell S.L."/>
            <person name="Corbett-Detig R.B."/>
            <person name="Cavanaugh C.M."/>
        </authorList>
    </citation>
    <scope>NUCLEOTIDE SEQUENCE [LARGE SCALE GENOMIC DNA]</scope>
    <source>
        <strain evidence="1">Sp-SM6</strain>
    </source>
</reference>
<evidence type="ECO:0000313" key="2">
    <source>
        <dbReference type="Proteomes" id="UP000190198"/>
    </source>
</evidence>
<accession>A0A1T2LBP7</accession>
<proteinExistence type="predicted"/>
<keyword evidence="2" id="KW-1185">Reference proteome</keyword>
<protein>
    <submittedName>
        <fullName evidence="1">Uncharacterized protein</fullName>
    </submittedName>
</protein>